<keyword evidence="4" id="KW-0539">Nucleus</keyword>
<evidence type="ECO:0000256" key="2">
    <source>
        <dbReference type="ARBA" id="ARBA00022679"/>
    </source>
</evidence>
<evidence type="ECO:0000313" key="7">
    <source>
        <dbReference type="Proteomes" id="UP000186594"/>
    </source>
</evidence>
<feature type="binding site" evidence="4">
    <location>
        <begin position="376"/>
        <end position="377"/>
    </location>
    <ligand>
        <name>phosphate</name>
        <dbReference type="ChEBI" id="CHEBI:43474"/>
    </ligand>
</feature>
<sequence length="619" mass="68800">MSKRTLDAFLLPSKRCKRSSSPLLEQSSESPSTHDSYPFPISALPFNLDAHILPASKRINNLKDLDILSFTPFIQRSASHTLFEFLRNELPWYRVEYPAHNRIVKTPRFTTVFGIDDTGIFAGDGSIVENPRFYSTQILKVYKCTPRPIPSCLLRLKRYVEKATGEKFNFCLLNYYKDGDDSISYHSDDEKFLGKNPCIASLTLGESREFLMKHKGDSSVKWKTNLVSGDMIVMRGTTQARWLHSIPKRKFAGGRINITFRKAIVRGGTENYNQYNIGSGNCKVFKIMRKLIYSLSMEWKADEDAMLNVLTPEEKPLPSHIIDTVPIAVIGGSGFYSFDALTPVAKLEISTPWGSPSSPITIAKTASGTPIAFLARHGPGHTFSPSTVPYRENIAALKSLGVKIILAFSAVGSLQEEISPGDFVVPTQVIDRTKGIRPSSFFEDGLISHVSFADPFCSDVEEVIDSVRVDGLKIHSKKTLGREVTLICMEGPAFSTRAESNLYRSWGGDAINMSCLPESKLALEAEISYGMICMATDYDCWRDSEDIVTVDEVTAVMTGNVMNAMKILALLLAKCERGLTKGLGEKRKGQMKFSIATKSDFISKAAKEKIAFILPGYWS</sequence>
<name>A0A1U7LRH5_NEOID</name>
<dbReference type="GO" id="GO:0017061">
    <property type="term" value="F:S-methyl-5-thioadenosine phosphorylase activity"/>
    <property type="evidence" value="ECO:0007669"/>
    <property type="project" value="UniProtKB-UniRule"/>
</dbReference>
<evidence type="ECO:0000256" key="4">
    <source>
        <dbReference type="HAMAP-Rule" id="MF_03155"/>
    </source>
</evidence>
<feature type="binding site" evidence="4">
    <location>
        <begin position="409"/>
        <end position="410"/>
    </location>
    <ligand>
        <name>phosphate</name>
        <dbReference type="ChEBI" id="CHEBI:43474"/>
    </ligand>
</feature>
<keyword evidence="1 4" id="KW-0328">Glycosyltransferase</keyword>
<comment type="catalytic activity">
    <reaction evidence="4">
        <text>S-methyl-5'-thioadenosine + phosphate = 5-(methylsulfanyl)-alpha-D-ribose 1-phosphate + adenine</text>
        <dbReference type="Rhea" id="RHEA:11852"/>
        <dbReference type="ChEBI" id="CHEBI:16708"/>
        <dbReference type="ChEBI" id="CHEBI:17509"/>
        <dbReference type="ChEBI" id="CHEBI:43474"/>
        <dbReference type="ChEBI" id="CHEBI:58533"/>
        <dbReference type="EC" id="2.4.2.28"/>
    </reaction>
</comment>
<keyword evidence="4" id="KW-0963">Cytoplasm</keyword>
<dbReference type="Pfam" id="PF13532">
    <property type="entry name" value="2OG-FeII_Oxy_2"/>
    <property type="match status" value="1"/>
</dbReference>
<proteinExistence type="inferred from homology"/>
<keyword evidence="3 4" id="KW-0660">Purine salvage</keyword>
<comment type="subunit">
    <text evidence="4">Homotrimer.</text>
</comment>
<gene>
    <name evidence="6" type="ORF">NEOLI_002296</name>
</gene>
<comment type="subcellular location">
    <subcellularLocation>
        <location evidence="4">Cytoplasm</location>
    </subcellularLocation>
    <subcellularLocation>
        <location evidence="4">Nucleus</location>
    </subcellularLocation>
</comment>
<organism evidence="6 7">
    <name type="scientific">Neolecta irregularis (strain DAH-3)</name>
    <dbReference type="NCBI Taxonomy" id="1198029"/>
    <lineage>
        <taxon>Eukaryota</taxon>
        <taxon>Fungi</taxon>
        <taxon>Dikarya</taxon>
        <taxon>Ascomycota</taxon>
        <taxon>Taphrinomycotina</taxon>
        <taxon>Neolectales</taxon>
        <taxon>Neolectaceae</taxon>
        <taxon>Neolecta</taxon>
    </lineage>
</organism>
<dbReference type="InterPro" id="IPR005123">
    <property type="entry name" value="Oxoglu/Fe-dep_dioxygenase_dom"/>
</dbReference>
<keyword evidence="2 4" id="KW-0808">Transferase</keyword>
<dbReference type="NCBIfam" id="TIGR01694">
    <property type="entry name" value="MTAP"/>
    <property type="match status" value="1"/>
</dbReference>
<dbReference type="Pfam" id="PF01048">
    <property type="entry name" value="PNP_UDP_1"/>
    <property type="match status" value="1"/>
</dbReference>
<comment type="caution">
    <text evidence="6">The sequence shown here is derived from an EMBL/GenBank/DDBJ whole genome shotgun (WGS) entry which is preliminary data.</text>
</comment>
<dbReference type="OrthoDB" id="431409at2759"/>
<dbReference type="PANTHER" id="PTHR42679:SF2">
    <property type="entry name" value="S-METHYL-5'-THIOADENOSINE PHOSPHORYLASE"/>
    <property type="match status" value="1"/>
</dbReference>
<evidence type="ECO:0000313" key="6">
    <source>
        <dbReference type="EMBL" id="OLL25183.1"/>
    </source>
</evidence>
<dbReference type="InterPro" id="IPR035994">
    <property type="entry name" value="Nucleoside_phosphorylase_sf"/>
</dbReference>
<dbReference type="PANTHER" id="PTHR42679">
    <property type="entry name" value="S-METHYL-5'-THIOADENOSINE PHOSPHORYLASE"/>
    <property type="match status" value="1"/>
</dbReference>
<dbReference type="Proteomes" id="UP000186594">
    <property type="component" value="Unassembled WGS sequence"/>
</dbReference>
<dbReference type="EC" id="2.4.2.28" evidence="4"/>
<feature type="site" description="Important for substrate specificity" evidence="4">
    <location>
        <position position="495"/>
    </location>
</feature>
<dbReference type="SUPFAM" id="SSF53167">
    <property type="entry name" value="Purine and uridine phosphorylases"/>
    <property type="match status" value="1"/>
</dbReference>
<feature type="binding site" evidence="4">
    <location>
        <begin position="537"/>
        <end position="539"/>
    </location>
    <ligand>
        <name>substrate</name>
    </ligand>
</feature>
<evidence type="ECO:0000256" key="1">
    <source>
        <dbReference type="ARBA" id="ARBA00022676"/>
    </source>
</evidence>
<feature type="binding site" evidence="4">
    <location>
        <position position="513"/>
    </location>
    <ligand>
        <name>substrate</name>
    </ligand>
</feature>
<dbReference type="SUPFAM" id="SSF51197">
    <property type="entry name" value="Clavaminate synthase-like"/>
    <property type="match status" value="1"/>
</dbReference>
<feature type="binding site" evidence="4">
    <location>
        <position position="333"/>
    </location>
    <ligand>
        <name>phosphate</name>
        <dbReference type="ChEBI" id="CHEBI:43474"/>
    </ligand>
</feature>
<dbReference type="InterPro" id="IPR037151">
    <property type="entry name" value="AlkB-like_sf"/>
</dbReference>
<evidence type="ECO:0000256" key="3">
    <source>
        <dbReference type="ARBA" id="ARBA00022726"/>
    </source>
</evidence>
<dbReference type="PROSITE" id="PS51471">
    <property type="entry name" value="FE2OG_OXY"/>
    <property type="match status" value="1"/>
</dbReference>
<dbReference type="FunFam" id="3.40.50.1580:FF:000008">
    <property type="entry name" value="S-methyl-5'-thioadenosine phosphorylase"/>
    <property type="match status" value="1"/>
</dbReference>
<dbReference type="UniPathway" id="UPA00904">
    <property type="reaction ID" value="UER00873"/>
</dbReference>
<dbReference type="AlphaFoldDB" id="A0A1U7LRH5"/>
<keyword evidence="7" id="KW-1185">Reference proteome</keyword>
<dbReference type="InterPro" id="IPR027450">
    <property type="entry name" value="AlkB-like"/>
</dbReference>
<dbReference type="Gene3D" id="3.40.50.1580">
    <property type="entry name" value="Nucleoside phosphorylase domain"/>
    <property type="match status" value="1"/>
</dbReference>
<feature type="site" description="Important for substrate specificity" evidence="4">
    <location>
        <position position="550"/>
    </location>
</feature>
<protein>
    <recommendedName>
        <fullName evidence="4">S-methyl-5'-thioadenosine phosphorylase</fullName>
        <ecNumber evidence="4">2.4.2.28</ecNumber>
    </recommendedName>
    <alternativeName>
        <fullName evidence="4">5'-methylthioadenosine phosphorylase</fullName>
        <shortName evidence="4">MTA phosphorylase</shortName>
        <shortName evidence="4">MTAP</shortName>
        <shortName evidence="4">MTAPase</shortName>
    </alternativeName>
</protein>
<dbReference type="GO" id="GO:0006166">
    <property type="term" value="P:purine ribonucleoside salvage"/>
    <property type="evidence" value="ECO:0007669"/>
    <property type="project" value="UniProtKB-KW"/>
</dbReference>
<reference evidence="6 7" key="1">
    <citation type="submission" date="2016-04" db="EMBL/GenBank/DDBJ databases">
        <title>Evolutionary innovation and constraint leading to complex multicellularity in the Ascomycota.</title>
        <authorList>
            <person name="Cisse O."/>
            <person name="Nguyen A."/>
            <person name="Hewitt D.A."/>
            <person name="Jedd G."/>
            <person name="Stajich J.E."/>
        </authorList>
    </citation>
    <scope>NUCLEOTIDE SEQUENCE [LARGE SCALE GENOMIC DNA]</scope>
    <source>
        <strain evidence="6 7">DAH-3</strain>
    </source>
</reference>
<dbReference type="STRING" id="1198029.A0A1U7LRH5"/>
<dbReference type="HAMAP" id="MF_01963">
    <property type="entry name" value="MTAP"/>
    <property type="match status" value="1"/>
</dbReference>
<dbReference type="InterPro" id="IPR010044">
    <property type="entry name" value="MTAP"/>
</dbReference>
<comment type="function">
    <text evidence="4">Catalyzes the reversible phosphorylation of S-methyl-5'-thioadenosine (MTA) to adenine and 5-methylthioribose-1-phosphate. Involved in the breakdown of MTA, a major by-product of polyamine biosynthesis. Responsible for the first step in the methionine salvage pathway after MTA has been generated from S-adenosylmethionine. Has broad substrate specificity with 6-aminopurine nucleosides as preferred substrates.</text>
</comment>
<dbReference type="InterPro" id="IPR000845">
    <property type="entry name" value="Nucleoside_phosphorylase_d"/>
</dbReference>
<comment type="similarity">
    <text evidence="4">Belongs to the PNP/MTAP phosphorylase family. MTAP subfamily.</text>
</comment>
<comment type="pathway">
    <text evidence="4">Amino-acid biosynthesis; L-methionine biosynthesis via salvage pathway; S-methyl-5-thio-alpha-D-ribose 1-phosphate from S-methyl-5'-thioadenosine (phosphorylase route): step 1/1.</text>
</comment>
<dbReference type="GO" id="GO:0005829">
    <property type="term" value="C:cytosol"/>
    <property type="evidence" value="ECO:0007669"/>
    <property type="project" value="TreeGrafter"/>
</dbReference>
<dbReference type="GO" id="GO:0005634">
    <property type="term" value="C:nucleus"/>
    <property type="evidence" value="ECO:0007669"/>
    <property type="project" value="UniProtKB-SubCell"/>
</dbReference>
<feature type="binding site" evidence="4">
    <location>
        <position position="514"/>
    </location>
    <ligand>
        <name>phosphate</name>
        <dbReference type="ChEBI" id="CHEBI:43474"/>
    </ligand>
</feature>
<accession>A0A1U7LRH5</accession>
<feature type="domain" description="Fe2OG dioxygenase" evidence="5">
    <location>
        <begin position="167"/>
        <end position="264"/>
    </location>
</feature>
<evidence type="ECO:0000259" key="5">
    <source>
        <dbReference type="PROSITE" id="PS51471"/>
    </source>
</evidence>
<dbReference type="CDD" id="cd09010">
    <property type="entry name" value="MTAP_SsMTAPII_like_MTIP"/>
    <property type="match status" value="1"/>
</dbReference>
<dbReference type="Gene3D" id="2.60.120.590">
    <property type="entry name" value="Alpha-ketoglutarate-dependent dioxygenase AlkB-like"/>
    <property type="match status" value="1"/>
</dbReference>
<dbReference type="GO" id="GO:0019509">
    <property type="term" value="P:L-methionine salvage from methylthioadenosine"/>
    <property type="evidence" value="ECO:0007669"/>
    <property type="project" value="UniProtKB-UniRule"/>
</dbReference>
<dbReference type="EMBL" id="LXFE01000478">
    <property type="protein sequence ID" value="OLL25183.1"/>
    <property type="molecule type" value="Genomic_DNA"/>
</dbReference>